<dbReference type="InterPro" id="IPR029062">
    <property type="entry name" value="Class_I_gatase-like"/>
</dbReference>
<keyword evidence="12" id="KW-1185">Reference proteome</keyword>
<comment type="catalytic activity">
    <reaction evidence="8 9">
        <text>UTP + L-glutamine + ATP + H2O = CTP + L-glutamate + ADP + phosphate + 2 H(+)</text>
        <dbReference type="Rhea" id="RHEA:26426"/>
        <dbReference type="ChEBI" id="CHEBI:15377"/>
        <dbReference type="ChEBI" id="CHEBI:15378"/>
        <dbReference type="ChEBI" id="CHEBI:29985"/>
        <dbReference type="ChEBI" id="CHEBI:30616"/>
        <dbReference type="ChEBI" id="CHEBI:37563"/>
        <dbReference type="ChEBI" id="CHEBI:43474"/>
        <dbReference type="ChEBI" id="CHEBI:46398"/>
        <dbReference type="ChEBI" id="CHEBI:58359"/>
        <dbReference type="ChEBI" id="CHEBI:456216"/>
        <dbReference type="EC" id="6.3.4.2"/>
    </reaction>
</comment>
<keyword evidence="4 9" id="KW-0547">Nucleotide-binding</keyword>
<evidence type="ECO:0000313" key="13">
    <source>
        <dbReference type="WBParaSite" id="PDA_v2.g28598.t1"/>
    </source>
</evidence>
<dbReference type="InterPro" id="IPR017456">
    <property type="entry name" value="CTP_synthase_N"/>
</dbReference>
<dbReference type="Gene3D" id="3.40.50.880">
    <property type="match status" value="1"/>
</dbReference>
<keyword evidence="5 9" id="KW-0067">ATP-binding</keyword>
<evidence type="ECO:0000256" key="5">
    <source>
        <dbReference type="ARBA" id="ARBA00022840"/>
    </source>
</evidence>
<evidence type="ECO:0000256" key="6">
    <source>
        <dbReference type="ARBA" id="ARBA00022962"/>
    </source>
</evidence>
<dbReference type="EC" id="6.3.4.2" evidence="9"/>
<comment type="similarity">
    <text evidence="2 9">Belongs to the CTP synthase family.</text>
</comment>
<keyword evidence="6 9" id="KW-0315">Glutamine amidotransferase</keyword>
<dbReference type="SUPFAM" id="SSF52540">
    <property type="entry name" value="P-loop containing nucleoside triphosphate hydrolases"/>
    <property type="match status" value="1"/>
</dbReference>
<dbReference type="InterPro" id="IPR004468">
    <property type="entry name" value="CTP_synthase"/>
</dbReference>
<accession>A0A914QAE0</accession>
<organism evidence="12 13">
    <name type="scientific">Panagrolaimus davidi</name>
    <dbReference type="NCBI Taxonomy" id="227884"/>
    <lineage>
        <taxon>Eukaryota</taxon>
        <taxon>Metazoa</taxon>
        <taxon>Ecdysozoa</taxon>
        <taxon>Nematoda</taxon>
        <taxon>Chromadorea</taxon>
        <taxon>Rhabditida</taxon>
        <taxon>Tylenchina</taxon>
        <taxon>Panagrolaimomorpha</taxon>
        <taxon>Panagrolaimoidea</taxon>
        <taxon>Panagrolaimidae</taxon>
        <taxon>Panagrolaimus</taxon>
    </lineage>
</organism>
<evidence type="ECO:0000259" key="11">
    <source>
        <dbReference type="Pfam" id="PF06418"/>
    </source>
</evidence>
<evidence type="ECO:0000259" key="10">
    <source>
        <dbReference type="Pfam" id="PF00117"/>
    </source>
</evidence>
<evidence type="ECO:0000256" key="3">
    <source>
        <dbReference type="ARBA" id="ARBA00022598"/>
    </source>
</evidence>
<dbReference type="Pfam" id="PF06418">
    <property type="entry name" value="CTP_synth_N"/>
    <property type="match status" value="1"/>
</dbReference>
<feature type="domain" description="Glutamine amidotransferase" evidence="10">
    <location>
        <begin position="287"/>
        <end position="520"/>
    </location>
</feature>
<dbReference type="GO" id="GO:0019856">
    <property type="term" value="P:pyrimidine nucleobase biosynthetic process"/>
    <property type="evidence" value="ECO:0007669"/>
    <property type="project" value="TreeGrafter"/>
</dbReference>
<evidence type="ECO:0000256" key="1">
    <source>
        <dbReference type="ARBA" id="ARBA00005171"/>
    </source>
</evidence>
<reference evidence="13" key="1">
    <citation type="submission" date="2022-11" db="UniProtKB">
        <authorList>
            <consortium name="WormBaseParasite"/>
        </authorList>
    </citation>
    <scope>IDENTIFICATION</scope>
</reference>
<comment type="pathway">
    <text evidence="1 9">Pyrimidine metabolism; CTP biosynthesis via de novo pathway; CTP from UDP: step 2/2.</text>
</comment>
<dbReference type="Pfam" id="PF00117">
    <property type="entry name" value="GATase"/>
    <property type="match status" value="1"/>
</dbReference>
<dbReference type="InterPro" id="IPR017926">
    <property type="entry name" value="GATASE"/>
</dbReference>
<evidence type="ECO:0000256" key="9">
    <source>
        <dbReference type="RuleBase" id="RU810713"/>
    </source>
</evidence>
<dbReference type="PROSITE" id="PS51273">
    <property type="entry name" value="GATASE_TYPE_1"/>
    <property type="match status" value="1"/>
</dbReference>
<feature type="domain" description="CTP synthase N-terminal" evidence="11">
    <location>
        <begin position="1"/>
        <end position="225"/>
    </location>
</feature>
<keyword evidence="7 9" id="KW-0665">Pyrimidine biosynthesis</keyword>
<name>A0A914QAE0_9BILA</name>
<dbReference type="Gene3D" id="3.40.50.300">
    <property type="entry name" value="P-loop containing nucleotide triphosphate hydrolases"/>
    <property type="match status" value="1"/>
</dbReference>
<dbReference type="GO" id="GO:0003883">
    <property type="term" value="F:CTP synthase activity"/>
    <property type="evidence" value="ECO:0007669"/>
    <property type="project" value="UniProtKB-UniRule"/>
</dbReference>
<dbReference type="GO" id="GO:0042802">
    <property type="term" value="F:identical protein binding"/>
    <property type="evidence" value="ECO:0007669"/>
    <property type="project" value="TreeGrafter"/>
</dbReference>
<keyword evidence="3 9" id="KW-0436">Ligase</keyword>
<dbReference type="InterPro" id="IPR027417">
    <property type="entry name" value="P-loop_NTPase"/>
</dbReference>
<evidence type="ECO:0000256" key="7">
    <source>
        <dbReference type="ARBA" id="ARBA00022975"/>
    </source>
</evidence>
<sequence>MDPCLNLDSINLNPAIYGERYCLIDGEVVSINFGYYERILDQLFYKYNYITRGKIDDFVIKQNKLNYAACKIRPSNVVAAIIDWIKNVFHQSIDGKNIPNICIIELSGGTDDEISDKTFFKALSEFKHKNDFFHIHVSRDVSNNFDFLIKSVQSLRSQHWQPDMIICRTDNPINDNQRKEIAQYALHKTETDMVINLPKVSHIKYIPIILQEQNIYNLISKELHLEMGSNFDATMNELKKEIKEIETYTTVVKIALVGKYLIHPVKPNEIFRESCESMIQQLNIAAEKGCSCKAEIIFVRAQDLEDNEEKQKAAWKKLKEAHAILVPGGTGADGFKGLMTLFTYARENKKPILSICYGFQCAVTEFAQNICGINPGESYDETLKKINIEMQENGQSRKGMHDVTFITKNSKLFDLYGKKNIIKERNCNRMEINPEYVPLFISHGLRFIGIGFDDNGEVSEALKRLKSLVHIHDEDDEEGYVKTIKKLCDEYRHNTNTALRMQIFELKEHPYYIGVQYHPKFGGDGLRPSLPSPPFVGLIKAALCEINKTSP</sequence>
<evidence type="ECO:0000256" key="2">
    <source>
        <dbReference type="ARBA" id="ARBA00007533"/>
    </source>
</evidence>
<protein>
    <recommendedName>
        <fullName evidence="9">CTP synthase</fullName>
        <ecNumber evidence="9">6.3.4.2</ecNumber>
    </recommendedName>
    <alternativeName>
        <fullName evidence="9">UTP--ammonia ligase</fullName>
    </alternativeName>
</protein>
<dbReference type="Proteomes" id="UP000887578">
    <property type="component" value="Unplaced"/>
</dbReference>
<dbReference type="PANTHER" id="PTHR11550">
    <property type="entry name" value="CTP SYNTHASE"/>
    <property type="match status" value="1"/>
</dbReference>
<dbReference type="GO" id="GO:0044210">
    <property type="term" value="P:'de novo' CTP biosynthetic process"/>
    <property type="evidence" value="ECO:0007669"/>
    <property type="project" value="UniProtKB-UniRule"/>
</dbReference>
<evidence type="ECO:0000256" key="4">
    <source>
        <dbReference type="ARBA" id="ARBA00022741"/>
    </source>
</evidence>
<proteinExistence type="inferred from homology"/>
<dbReference type="WBParaSite" id="PDA_v2.g28598.t1">
    <property type="protein sequence ID" value="PDA_v2.g28598.t1"/>
    <property type="gene ID" value="PDA_v2.g28598"/>
</dbReference>
<dbReference type="PANTHER" id="PTHR11550:SF0">
    <property type="entry name" value="CTP SYNTHASE-RELATED"/>
    <property type="match status" value="1"/>
</dbReference>
<comment type="function">
    <text evidence="9">Catalyzes the ATP-dependent amination of UTP to CTP with either L-glutamine or ammonia as the source of nitrogen.</text>
</comment>
<dbReference type="SUPFAM" id="SSF52317">
    <property type="entry name" value="Class I glutamine amidotransferase-like"/>
    <property type="match status" value="1"/>
</dbReference>
<evidence type="ECO:0000256" key="8">
    <source>
        <dbReference type="ARBA" id="ARBA00047781"/>
    </source>
</evidence>
<evidence type="ECO:0000313" key="12">
    <source>
        <dbReference type="Proteomes" id="UP000887578"/>
    </source>
</evidence>
<dbReference type="GO" id="GO:0005524">
    <property type="term" value="F:ATP binding"/>
    <property type="evidence" value="ECO:0007669"/>
    <property type="project" value="UniProtKB-KW"/>
</dbReference>
<dbReference type="AlphaFoldDB" id="A0A914QAE0"/>